<keyword evidence="3" id="KW-1185">Reference proteome</keyword>
<dbReference type="InterPro" id="IPR017451">
    <property type="entry name" value="F-box-assoc_interact_dom"/>
</dbReference>
<dbReference type="NCBIfam" id="TIGR01640">
    <property type="entry name" value="F_box_assoc_1"/>
    <property type="match status" value="1"/>
</dbReference>
<dbReference type="Proteomes" id="UP000694240">
    <property type="component" value="Chromosome 10"/>
</dbReference>
<evidence type="ECO:0000259" key="1">
    <source>
        <dbReference type="PROSITE" id="PS50181"/>
    </source>
</evidence>
<dbReference type="EMBL" id="JAEFBK010000010">
    <property type="protein sequence ID" value="KAG7559942.1"/>
    <property type="molecule type" value="Genomic_DNA"/>
</dbReference>
<comment type="caution">
    <text evidence="2">The sequence shown here is derived from an EMBL/GenBank/DDBJ whole genome shotgun (WGS) entry which is preliminary data.</text>
</comment>
<dbReference type="Pfam" id="PF08268">
    <property type="entry name" value="FBA_3"/>
    <property type="match status" value="1"/>
</dbReference>
<dbReference type="PANTHER" id="PTHR31111">
    <property type="entry name" value="BNAA05G37150D PROTEIN-RELATED"/>
    <property type="match status" value="1"/>
</dbReference>
<dbReference type="Pfam" id="PF00646">
    <property type="entry name" value="F-box"/>
    <property type="match status" value="1"/>
</dbReference>
<accession>A0A8T1ZKM5</accession>
<gene>
    <name evidence="2" type="ORF">ISN45_Aa05g015100</name>
</gene>
<protein>
    <submittedName>
        <fullName evidence="2">F-box domain</fullName>
    </submittedName>
</protein>
<name>A0A8T1ZKM5_9BRAS</name>
<dbReference type="SMART" id="SM00256">
    <property type="entry name" value="FBOX"/>
    <property type="match status" value="1"/>
</dbReference>
<evidence type="ECO:0000313" key="2">
    <source>
        <dbReference type="EMBL" id="KAG7559942.1"/>
    </source>
</evidence>
<dbReference type="InterPro" id="IPR013187">
    <property type="entry name" value="F-box-assoc_dom_typ3"/>
</dbReference>
<organism evidence="2 3">
    <name type="scientific">Arabidopsis thaliana x Arabidopsis arenosa</name>
    <dbReference type="NCBI Taxonomy" id="1240361"/>
    <lineage>
        <taxon>Eukaryota</taxon>
        <taxon>Viridiplantae</taxon>
        <taxon>Streptophyta</taxon>
        <taxon>Embryophyta</taxon>
        <taxon>Tracheophyta</taxon>
        <taxon>Spermatophyta</taxon>
        <taxon>Magnoliopsida</taxon>
        <taxon>eudicotyledons</taxon>
        <taxon>Gunneridae</taxon>
        <taxon>Pentapetalae</taxon>
        <taxon>rosids</taxon>
        <taxon>malvids</taxon>
        <taxon>Brassicales</taxon>
        <taxon>Brassicaceae</taxon>
        <taxon>Camelineae</taxon>
        <taxon>Arabidopsis</taxon>
    </lineage>
</organism>
<feature type="domain" description="F-box" evidence="1">
    <location>
        <begin position="28"/>
        <end position="77"/>
    </location>
</feature>
<dbReference type="PANTHER" id="PTHR31111:SF94">
    <property type="entry name" value="E3 UBIQUITIN-PROTEIN LIGASE SGIP1"/>
    <property type="match status" value="1"/>
</dbReference>
<dbReference type="PROSITE" id="PS50181">
    <property type="entry name" value="FBOX"/>
    <property type="match status" value="1"/>
</dbReference>
<dbReference type="AlphaFoldDB" id="A0A8T1ZKM5"/>
<evidence type="ECO:0000313" key="3">
    <source>
        <dbReference type="Proteomes" id="UP000694240"/>
    </source>
</evidence>
<sequence length="399" mass="46069">MFGILGFNAAMGKRQKQPLTARSSNTTRENSKEIPIELLIDVFSRLSIEDVARCRCVSKPWSSILRRRDFTQLFLKISSTRPRILLTFLHKGRRHFYSIPQDLDPDHNSYSSRISAYYQMHFPKDLGSSVEVCPPILGLICCKSKKPMICNPSTGELKYISLPSAKTKRVKMRPYFGYDPIDQLFKVLCVSSDYVCRVSTLGRKEVTPTWRKVECSIPHQPLHSEICMDGILFYLAKCMGNGTPTPYMVVAFDVRLERFKFLPVELNIVGSALINYQGKLAILWQNLGGIYRHIQSFELRVLNDVDEVKWSIIIYELPDYWKNFAVETTYLYILGMTTSGEIVLSTYYVHEPFYIFYYNTVKKYVVRVQVDFGIEPLRALNCSSISTFLNHVENVELMD</sequence>
<reference evidence="2 3" key="1">
    <citation type="submission" date="2020-12" db="EMBL/GenBank/DDBJ databases">
        <title>Concerted genomic and epigenomic changes stabilize Arabidopsis allopolyploids.</title>
        <authorList>
            <person name="Chen Z."/>
        </authorList>
    </citation>
    <scope>NUCLEOTIDE SEQUENCE [LARGE SCALE GENOMIC DNA]</scope>
    <source>
        <strain evidence="2">Allo738</strain>
        <tissue evidence="2">Leaf</tissue>
    </source>
</reference>
<dbReference type="InterPro" id="IPR001810">
    <property type="entry name" value="F-box_dom"/>
</dbReference>
<proteinExistence type="predicted"/>